<dbReference type="InterPro" id="IPR006141">
    <property type="entry name" value="Intein_N"/>
</dbReference>
<evidence type="ECO:0000313" key="2">
    <source>
        <dbReference type="EMBL" id="PJZ51214.1"/>
    </source>
</evidence>
<dbReference type="PROSITE" id="PS50817">
    <property type="entry name" value="INTEIN_N_TER"/>
    <property type="match status" value="1"/>
</dbReference>
<sequence length="1086" mass="121308">MVDKAGVFHLDTCFVAGTQVHRIKSWKESAVIEKWDSPGSEKLELTSIENIKVGDTVVSWNERTGQLENKRVTELFVHEVPQLFFLELDNEEELRTTWNHPFRRRTSDSDLATSEWTKVEELKVNDEVLKSDGTWARVTGIFHYNVEPTKVYNFEVEDNHTYIVGGDAESSNSGYVVHNYEGSYDKQVRAIKSSVKELIGRDGLFGFGAEKPYSGEAKELLGRLNEYDTKDRTLKNERLQLKGDAEMLKAQKGLLGERNDTFLSMVRSSNSDGLDGIKELRKALRNVDPKQGLNKTEMAAVATWMKGATGVDGNQLGMFKTGGMSGLAKDVAAKSLLLRAARDAGGAGEVAHLNEKLAANQEQQRQKAIDHEKVGADLAVLITKDYANLKEMASQKHHDDPKVAMMLATEGTTKSQLSTAYISNEGKQIHATNEIKYEKLKQFGHDDKLVGGLLTARNQIAEGESNRLKAAQEKSVSDPEYQRLLKQHEDSKQSYEALKPSVENALRIAPEGDKGVRELLKTLKSFKETMNSSQQGMEKRMLAIADTVPNEQAYAGRIHMQTTQDVSRDTRYAKNLEEIAKLKTQKANDITNSTVGTVCSYCVDTSHADTKIAALEKQNADIFNGYKKANEKNISEYQKMLGADGLKKLDQFMTTQLNAKIEAKFPEAYAQMKDGKFPENGIFSENNVTPKETVAEKQVGPNLFNPDSQVARLVNEGSPGAHRNPNGMPYQSEIDSSIAQKEKDGPPSKKMSEATYKEALENPFKRNPDISTLNEKEMNDLGLAMTKPALYNQGENNAMSVQGAVILDVIRKGGKENFQMDPVLKSQSEQVTNDYRKNVTNLKEQLRDGNITLEQYNSKLENVETAYNKSDAIVRSREFNKIKDWIFSNKKTQQLGNEISSAICRMNTNYVQGYLNGETKMSFGEYMVNKFRNADVKFNGNSAPVYDMNGFRGFETSLVNGTDSSGNRISNDFEGRHIDPKTGKMVGMVNPIPVTQLENTIKNLKPGAYVQIYWDTNITDKDKKTGKILGKPGPNHFSLAIVGADGKLYDLNNNGTRNTNGSAKEIFYKDLINPIYGIYYSPKNRK</sequence>
<dbReference type="PROSITE" id="PS50818">
    <property type="entry name" value="INTEIN_C_TER"/>
    <property type="match status" value="1"/>
</dbReference>
<dbReference type="InterPro" id="IPR036844">
    <property type="entry name" value="Hint_dom_sf"/>
</dbReference>
<dbReference type="Pfam" id="PF07591">
    <property type="entry name" value="PT-HINT"/>
    <property type="match status" value="1"/>
</dbReference>
<accession>A0A2M9YI73</accession>
<organism evidence="2 3">
    <name type="scientific">Leptospira adleri</name>
    <dbReference type="NCBI Taxonomy" id="2023186"/>
    <lineage>
        <taxon>Bacteria</taxon>
        <taxon>Pseudomonadati</taxon>
        <taxon>Spirochaetota</taxon>
        <taxon>Spirochaetia</taxon>
        <taxon>Leptospirales</taxon>
        <taxon>Leptospiraceae</taxon>
        <taxon>Leptospira</taxon>
    </lineage>
</organism>
<protein>
    <recommendedName>
        <fullName evidence="1">Hint domain-containing protein</fullName>
    </recommendedName>
</protein>
<dbReference type="CDD" id="cd00081">
    <property type="entry name" value="Hint"/>
    <property type="match status" value="1"/>
</dbReference>
<comment type="caution">
    <text evidence="2">The sequence shown here is derived from an EMBL/GenBank/DDBJ whole genome shotgun (WGS) entry which is preliminary data.</text>
</comment>
<evidence type="ECO:0000259" key="1">
    <source>
        <dbReference type="SMART" id="SM00306"/>
    </source>
</evidence>
<evidence type="ECO:0000313" key="3">
    <source>
        <dbReference type="Proteomes" id="UP000232188"/>
    </source>
</evidence>
<gene>
    <name evidence="2" type="ORF">CH380_21270</name>
</gene>
<dbReference type="NCBIfam" id="TIGR01443">
    <property type="entry name" value="intein_Cterm"/>
    <property type="match status" value="1"/>
</dbReference>
<dbReference type="InterPro" id="IPR003587">
    <property type="entry name" value="Hint_dom_N"/>
</dbReference>
<feature type="domain" description="Hint" evidence="1">
    <location>
        <begin position="11"/>
        <end position="132"/>
    </location>
</feature>
<reference evidence="2 3" key="1">
    <citation type="submission" date="2017-07" db="EMBL/GenBank/DDBJ databases">
        <title>Leptospira spp. isolated from tropical soils.</title>
        <authorList>
            <person name="Thibeaux R."/>
            <person name="Iraola G."/>
            <person name="Ferres I."/>
            <person name="Bierque E."/>
            <person name="Girault D."/>
            <person name="Soupe-Gilbert M.-E."/>
            <person name="Picardeau M."/>
            <person name="Goarant C."/>
        </authorList>
    </citation>
    <scope>NUCLEOTIDE SEQUENCE [LARGE SCALE GENOMIC DNA]</scope>
    <source>
        <strain evidence="2 3">FH2-B-C1</strain>
    </source>
</reference>
<dbReference type="AlphaFoldDB" id="A0A2M9YI73"/>
<proteinExistence type="predicted"/>
<dbReference type="SMART" id="SM00306">
    <property type="entry name" value="HintN"/>
    <property type="match status" value="1"/>
</dbReference>
<dbReference type="GO" id="GO:0016539">
    <property type="term" value="P:intein-mediated protein splicing"/>
    <property type="evidence" value="ECO:0007669"/>
    <property type="project" value="InterPro"/>
</dbReference>
<name>A0A2M9YI73_9LEPT</name>
<dbReference type="Gene3D" id="2.170.16.10">
    <property type="entry name" value="Hedgehog/Intein (Hint) domain"/>
    <property type="match status" value="1"/>
</dbReference>
<dbReference type="EMBL" id="NPDV01000037">
    <property type="protein sequence ID" value="PJZ51214.1"/>
    <property type="molecule type" value="Genomic_DNA"/>
</dbReference>
<dbReference type="InterPro" id="IPR030934">
    <property type="entry name" value="Intein_C"/>
</dbReference>
<dbReference type="Proteomes" id="UP000232188">
    <property type="component" value="Unassembled WGS sequence"/>
</dbReference>
<dbReference type="SUPFAM" id="SSF51294">
    <property type="entry name" value="Hedgehog/intein (Hint) domain"/>
    <property type="match status" value="1"/>
</dbReference>